<reference evidence="9 10" key="1">
    <citation type="submission" date="2023-08" db="EMBL/GenBank/DDBJ databases">
        <title>Black Yeasts Isolated from many extreme environments.</title>
        <authorList>
            <person name="Coleine C."/>
            <person name="Stajich J.E."/>
            <person name="Selbmann L."/>
        </authorList>
    </citation>
    <scope>NUCLEOTIDE SEQUENCE [LARGE SCALE GENOMIC DNA]</scope>
    <source>
        <strain evidence="9 10">CCFEE 5885</strain>
    </source>
</reference>
<dbReference type="SUPFAM" id="SSF53032">
    <property type="entry name" value="tRNA-intron endonuclease catalytic domain-like"/>
    <property type="match status" value="1"/>
</dbReference>
<dbReference type="InterPro" id="IPR006677">
    <property type="entry name" value="tRNA_intron_Endonuc_cat-like"/>
</dbReference>
<dbReference type="InterPro" id="IPR059049">
    <property type="entry name" value="TSEN34_N"/>
</dbReference>
<dbReference type="EMBL" id="JAVRRG010000078">
    <property type="protein sequence ID" value="KAK5089440.1"/>
    <property type="molecule type" value="Genomic_DNA"/>
</dbReference>
<dbReference type="InterPro" id="IPR011856">
    <property type="entry name" value="tRNA_endonuc-like_dom_sf"/>
</dbReference>
<accession>A0ABR0K6S1</accession>
<feature type="domain" description="tRNA intron endonuclease catalytic" evidence="7">
    <location>
        <begin position="229"/>
        <end position="305"/>
    </location>
</feature>
<dbReference type="Proteomes" id="UP001345013">
    <property type="component" value="Unassembled WGS sequence"/>
</dbReference>
<evidence type="ECO:0000313" key="9">
    <source>
        <dbReference type="EMBL" id="KAK5089440.1"/>
    </source>
</evidence>
<comment type="caution">
    <text evidence="9">The sequence shown here is derived from an EMBL/GenBank/DDBJ whole genome shotgun (WGS) entry which is preliminary data.</text>
</comment>
<proteinExistence type="inferred from homology"/>
<organism evidence="9 10">
    <name type="scientific">Lithohypha guttulata</name>
    <dbReference type="NCBI Taxonomy" id="1690604"/>
    <lineage>
        <taxon>Eukaryota</taxon>
        <taxon>Fungi</taxon>
        <taxon>Dikarya</taxon>
        <taxon>Ascomycota</taxon>
        <taxon>Pezizomycotina</taxon>
        <taxon>Eurotiomycetes</taxon>
        <taxon>Chaetothyriomycetidae</taxon>
        <taxon>Chaetothyriales</taxon>
        <taxon>Trichomeriaceae</taxon>
        <taxon>Lithohypha</taxon>
    </lineage>
</organism>
<keyword evidence="4 9" id="KW-0456">Lyase</keyword>
<keyword evidence="9" id="KW-0255">Endonuclease</keyword>
<dbReference type="CDD" id="cd22363">
    <property type="entry name" value="tRNA-intron_lyase_C"/>
    <property type="match status" value="1"/>
</dbReference>
<feature type="compositionally biased region" description="Polar residues" evidence="6">
    <location>
        <begin position="176"/>
        <end position="187"/>
    </location>
</feature>
<feature type="domain" description="TSEN34 N-terminal" evidence="8">
    <location>
        <begin position="12"/>
        <end position="81"/>
    </location>
</feature>
<name>A0ABR0K6S1_9EURO</name>
<evidence type="ECO:0000256" key="1">
    <source>
        <dbReference type="ARBA" id="ARBA00008078"/>
    </source>
</evidence>
<feature type="compositionally biased region" description="Basic residues" evidence="6">
    <location>
        <begin position="125"/>
        <end position="134"/>
    </location>
</feature>
<protein>
    <recommendedName>
        <fullName evidence="2">tRNA-intron lyase</fullName>
        <ecNumber evidence="2">4.6.1.16</ecNumber>
    </recommendedName>
</protein>
<evidence type="ECO:0000256" key="3">
    <source>
        <dbReference type="ARBA" id="ARBA00022694"/>
    </source>
</evidence>
<evidence type="ECO:0000256" key="4">
    <source>
        <dbReference type="ARBA" id="ARBA00023239"/>
    </source>
</evidence>
<dbReference type="PANTHER" id="PTHR13070:SF0">
    <property type="entry name" value="TRNA-SPLICING ENDONUCLEASE SUBUNIT SEN34"/>
    <property type="match status" value="1"/>
</dbReference>
<evidence type="ECO:0000259" key="8">
    <source>
        <dbReference type="Pfam" id="PF26577"/>
    </source>
</evidence>
<keyword evidence="10" id="KW-1185">Reference proteome</keyword>
<sequence length="595" mass="64793">MAQNDSEPQLPVPISLIDNRYLLFDIKAITWLRKHHNICGVFIGSLPQNPSQNVFMGLPMEIMPEEAQLLIELGTGYILDDAQAHDVAMAKAHRSKRAQYVNEIEEQAIGISAVKAREKEADKKRAMKKTKAKRVRGDTGSEVGSTNDHDQVQKATPPEDPDAAESLFAPPEEQDLSTPTQESTKNQAGKPPPSEVSITPATSTFLPLLNTETFTPLSTSSPLPGLTASSYNLYRHLHLQPHQRTFFTTPGLRFGCQFCVYPGDPLRFHSHFLAVGVDWEEEIDLMDIVGGGRLGTGVKKGWLFGGRDPTPVLRMKQSLLLALLSGSIAVLQAQDTQSSPLITISTTRTVFTTSTTTPSSSPGIRYPPPAVRSAPHGYNHHNFALWAAPTESHLTGSYYITHTSYSDFRDHVNLQVESHASDFSDDAYRARANGYECPKGSLVSTLCWSTCSNGADPKCKDAAAGSKVSGYNIPIAALGPTDQSNTAVWRYIEDTMIALVGSYGRLHATIGWGVDEVGAEWLVQYLAQNDDRPAMGSEGSIHILSRSAGGPTSETFNALITGLKNLFAELGDEELSRMAENVQKTIVDARRGGKS</sequence>
<dbReference type="Pfam" id="PF26577">
    <property type="entry name" value="TSEN34_N"/>
    <property type="match status" value="1"/>
</dbReference>
<dbReference type="Pfam" id="PF01974">
    <property type="entry name" value="tRNA_int_endo"/>
    <property type="match status" value="1"/>
</dbReference>
<dbReference type="PANTHER" id="PTHR13070">
    <property type="entry name" value="TRNA-SPLICING ENDONUCLEASE SUBUNIT SEN34-RELATED"/>
    <property type="match status" value="1"/>
</dbReference>
<dbReference type="InterPro" id="IPR036167">
    <property type="entry name" value="tRNA_intron_Endo_cat-like_sf"/>
</dbReference>
<evidence type="ECO:0000256" key="6">
    <source>
        <dbReference type="SAM" id="MobiDB-lite"/>
    </source>
</evidence>
<dbReference type="GO" id="GO:0000213">
    <property type="term" value="F:tRNA-intron lyase activity"/>
    <property type="evidence" value="ECO:0007669"/>
    <property type="project" value="UniProtKB-EC"/>
</dbReference>
<feature type="region of interest" description="Disordered" evidence="6">
    <location>
        <begin position="116"/>
        <end position="200"/>
    </location>
</feature>
<evidence type="ECO:0000256" key="5">
    <source>
        <dbReference type="ARBA" id="ARBA00034031"/>
    </source>
</evidence>
<keyword evidence="9" id="KW-0378">Hydrolase</keyword>
<keyword evidence="3" id="KW-0819">tRNA processing</keyword>
<comment type="similarity">
    <text evidence="1">Belongs to the tRNA-intron endonuclease family.</text>
</comment>
<keyword evidence="9" id="KW-0540">Nuclease</keyword>
<comment type="catalytic activity">
    <reaction evidence="5">
        <text>pretRNA = a 3'-half-tRNA molecule with a 5'-OH end + a 5'-half-tRNA molecule with a 2',3'-cyclic phosphate end + an intron with a 2',3'-cyclic phosphate and a 5'-hydroxyl terminus.</text>
        <dbReference type="EC" id="4.6.1.16"/>
    </reaction>
</comment>
<evidence type="ECO:0000256" key="2">
    <source>
        <dbReference type="ARBA" id="ARBA00012573"/>
    </source>
</evidence>
<evidence type="ECO:0000313" key="10">
    <source>
        <dbReference type="Proteomes" id="UP001345013"/>
    </source>
</evidence>
<dbReference type="Gene3D" id="3.40.1350.10">
    <property type="match status" value="1"/>
</dbReference>
<gene>
    <name evidence="9" type="primary">SEN34</name>
    <name evidence="9" type="ORF">LTR24_006256</name>
</gene>
<dbReference type="EC" id="4.6.1.16" evidence="2"/>
<evidence type="ECO:0000259" key="7">
    <source>
        <dbReference type="Pfam" id="PF01974"/>
    </source>
</evidence>